<evidence type="ECO:0000313" key="4">
    <source>
        <dbReference type="Proteomes" id="UP000245624"/>
    </source>
</evidence>
<dbReference type="GO" id="GO:0008982">
    <property type="term" value="F:protein-N(PI)-phosphohistidine-sugar phosphotransferase activity"/>
    <property type="evidence" value="ECO:0007669"/>
    <property type="project" value="InterPro"/>
</dbReference>
<comment type="caution">
    <text evidence="3">The sequence shown here is derived from an EMBL/GenBank/DDBJ whole genome shotgun (WGS) entry which is preliminary data.</text>
</comment>
<dbReference type="GO" id="GO:0009401">
    <property type="term" value="P:phosphoenolpyruvate-dependent sugar phosphotransferase system"/>
    <property type="evidence" value="ECO:0007669"/>
    <property type="project" value="InterPro"/>
</dbReference>
<protein>
    <submittedName>
        <fullName evidence="3">PTS ascorbate transporter subunit IIB</fullName>
    </submittedName>
</protein>
<keyword evidence="1" id="KW-0808">Transferase</keyword>
<name>A0A317KTW3_9BACI</name>
<evidence type="ECO:0000259" key="2">
    <source>
        <dbReference type="PROSITE" id="PS51099"/>
    </source>
</evidence>
<organism evidence="3 4">
    <name type="scientific">Gracilibacillus dipsosauri</name>
    <dbReference type="NCBI Taxonomy" id="178340"/>
    <lineage>
        <taxon>Bacteria</taxon>
        <taxon>Bacillati</taxon>
        <taxon>Bacillota</taxon>
        <taxon>Bacilli</taxon>
        <taxon>Bacillales</taxon>
        <taxon>Bacillaceae</taxon>
        <taxon>Gracilibacillus</taxon>
    </lineage>
</organism>
<dbReference type="InterPro" id="IPR013011">
    <property type="entry name" value="PTS_EIIB_2"/>
</dbReference>
<dbReference type="Proteomes" id="UP000245624">
    <property type="component" value="Unassembled WGS sequence"/>
</dbReference>
<evidence type="ECO:0000313" key="3">
    <source>
        <dbReference type="EMBL" id="PWU66713.1"/>
    </source>
</evidence>
<feature type="domain" description="PTS EIIB type-2" evidence="2">
    <location>
        <begin position="2"/>
        <end position="94"/>
    </location>
</feature>
<gene>
    <name evidence="3" type="ORF">DLJ74_20110</name>
</gene>
<accession>A0A317KTW3</accession>
<evidence type="ECO:0000256" key="1">
    <source>
        <dbReference type="ARBA" id="ARBA00022679"/>
    </source>
</evidence>
<proteinExistence type="predicted"/>
<sequence length="96" mass="10368">MLQILVVCGAGLGSSFACQMSVESVLQDIGVKASVDHSDISSAAGTRADIIISGKNFESQFQRYDLQVDLIFLDRLVDKKEIQEKLVPVLKAKGAL</sequence>
<dbReference type="CDD" id="cd05563">
    <property type="entry name" value="PTS_IIB_ascorbate"/>
    <property type="match status" value="1"/>
</dbReference>
<dbReference type="Pfam" id="PF02302">
    <property type="entry name" value="PTS_IIB"/>
    <property type="match status" value="1"/>
</dbReference>
<dbReference type="SUPFAM" id="SSF52794">
    <property type="entry name" value="PTS system IIB component-like"/>
    <property type="match status" value="1"/>
</dbReference>
<dbReference type="RefSeq" id="WP_109985824.1">
    <property type="nucleotide sequence ID" value="NZ_QGTD01000021.1"/>
</dbReference>
<dbReference type="InterPro" id="IPR036095">
    <property type="entry name" value="PTS_EIIB-like_sf"/>
</dbReference>
<dbReference type="EMBL" id="QGTD01000021">
    <property type="protein sequence ID" value="PWU66713.1"/>
    <property type="molecule type" value="Genomic_DNA"/>
</dbReference>
<dbReference type="Gene3D" id="3.40.50.2300">
    <property type="match status" value="1"/>
</dbReference>
<reference evidence="3 4" key="1">
    <citation type="submission" date="2018-05" db="EMBL/GenBank/DDBJ databases">
        <title>Genomic analysis of Gracilibacillus dipsosauri DD1 reveals novel features of a salt-tolerant amylase.</title>
        <authorList>
            <person name="Deutch C.E."/>
            <person name="Yang S."/>
        </authorList>
    </citation>
    <scope>NUCLEOTIDE SEQUENCE [LARGE SCALE GENOMIC DNA]</scope>
    <source>
        <strain evidence="3 4">DD1</strain>
    </source>
</reference>
<keyword evidence="4" id="KW-1185">Reference proteome</keyword>
<dbReference type="OrthoDB" id="6603449at2"/>
<dbReference type="PROSITE" id="PS51099">
    <property type="entry name" value="PTS_EIIB_TYPE_2"/>
    <property type="match status" value="1"/>
</dbReference>
<dbReference type="AlphaFoldDB" id="A0A317KTW3"/>
<dbReference type="InterPro" id="IPR003501">
    <property type="entry name" value="PTS_EIIB_2/3"/>
</dbReference>